<evidence type="ECO:0000313" key="3">
    <source>
        <dbReference type="EMBL" id="MBB5780698.1"/>
    </source>
</evidence>
<organism evidence="3 4">
    <name type="scientific">Nonomuraea jabiensis</name>
    <dbReference type="NCBI Taxonomy" id="882448"/>
    <lineage>
        <taxon>Bacteria</taxon>
        <taxon>Bacillati</taxon>
        <taxon>Actinomycetota</taxon>
        <taxon>Actinomycetes</taxon>
        <taxon>Streptosporangiales</taxon>
        <taxon>Streptosporangiaceae</taxon>
        <taxon>Nonomuraea</taxon>
    </lineage>
</organism>
<gene>
    <name evidence="3" type="ORF">HD596_007454</name>
</gene>
<reference evidence="3 4" key="1">
    <citation type="submission" date="2020-08" db="EMBL/GenBank/DDBJ databases">
        <title>Sequencing the genomes of 1000 actinobacteria strains.</title>
        <authorList>
            <person name="Klenk H.-P."/>
        </authorList>
    </citation>
    <scope>NUCLEOTIDE SEQUENCE [LARGE SCALE GENOMIC DNA]</scope>
    <source>
        <strain evidence="3 4">DSM 45507</strain>
    </source>
</reference>
<keyword evidence="2" id="KW-0732">Signal</keyword>
<comment type="caution">
    <text evidence="3">The sequence shown here is derived from an EMBL/GenBank/DDBJ whole genome shotgun (WGS) entry which is preliminary data.</text>
</comment>
<feature type="compositionally biased region" description="Low complexity" evidence="1">
    <location>
        <begin position="31"/>
        <end position="51"/>
    </location>
</feature>
<keyword evidence="4" id="KW-1185">Reference proteome</keyword>
<protein>
    <submittedName>
        <fullName evidence="3">Uncharacterized protein</fullName>
    </submittedName>
</protein>
<feature type="chain" id="PRO_5039292004" evidence="2">
    <location>
        <begin position="20"/>
        <end position="239"/>
    </location>
</feature>
<sequence length="239" mass="27586">MSGSLSMALVAALVPAARADDDDDTDRATETAETAETTAPAETAGTATTTNNDDRRRRRLRHRHFPLIHGDRCSPHLFFKVHSLSPRNFFLPRTNYVDGPGGTVTASVTREHEVRAFLETENERRKAVSTTEPLTRVEPITTREVVREMRRMGLPHLEERHMVFTGHEYSREITKGMYGHLWYRVFGYRVGWSAWQVMGTCRDVRVASGYANIPARVEGWRYWETKYPTFKHRRLPWKP</sequence>
<feature type="signal peptide" evidence="2">
    <location>
        <begin position="1"/>
        <end position="19"/>
    </location>
</feature>
<proteinExistence type="predicted"/>
<evidence type="ECO:0000256" key="1">
    <source>
        <dbReference type="SAM" id="MobiDB-lite"/>
    </source>
</evidence>
<dbReference type="AlphaFoldDB" id="A0A7W9GBL1"/>
<dbReference type="RefSeq" id="WP_185074120.1">
    <property type="nucleotide sequence ID" value="NZ_JACHMB010000001.1"/>
</dbReference>
<feature type="region of interest" description="Disordered" evidence="1">
    <location>
        <begin position="17"/>
        <end position="57"/>
    </location>
</feature>
<accession>A0A7W9GBL1</accession>
<evidence type="ECO:0000313" key="4">
    <source>
        <dbReference type="Proteomes" id="UP000579153"/>
    </source>
</evidence>
<evidence type="ECO:0000256" key="2">
    <source>
        <dbReference type="SAM" id="SignalP"/>
    </source>
</evidence>
<dbReference type="Proteomes" id="UP000579153">
    <property type="component" value="Unassembled WGS sequence"/>
</dbReference>
<dbReference type="EMBL" id="JACHMB010000001">
    <property type="protein sequence ID" value="MBB5780698.1"/>
    <property type="molecule type" value="Genomic_DNA"/>
</dbReference>
<name>A0A7W9GBL1_9ACTN</name>